<organism evidence="2 3">
    <name type="scientific">Clonorchis sinensis</name>
    <name type="common">Chinese liver fluke</name>
    <dbReference type="NCBI Taxonomy" id="79923"/>
    <lineage>
        <taxon>Eukaryota</taxon>
        <taxon>Metazoa</taxon>
        <taxon>Spiralia</taxon>
        <taxon>Lophotrochozoa</taxon>
        <taxon>Platyhelminthes</taxon>
        <taxon>Trematoda</taxon>
        <taxon>Digenea</taxon>
        <taxon>Opisthorchiida</taxon>
        <taxon>Opisthorchiata</taxon>
        <taxon>Opisthorchiidae</taxon>
        <taxon>Clonorchis</taxon>
    </lineage>
</organism>
<evidence type="ECO:0000313" key="3">
    <source>
        <dbReference type="Proteomes" id="UP000008909"/>
    </source>
</evidence>
<dbReference type="Gene3D" id="2.60.40.770">
    <property type="match status" value="1"/>
</dbReference>
<keyword evidence="3" id="KW-1185">Reference proteome</keyword>
<dbReference type="SUPFAM" id="SSF81296">
    <property type="entry name" value="E set domains"/>
    <property type="match status" value="1"/>
</dbReference>
<dbReference type="Pfam" id="PF02221">
    <property type="entry name" value="E1_DerP2_DerF2"/>
    <property type="match status" value="1"/>
</dbReference>
<reference key="2">
    <citation type="submission" date="2011-10" db="EMBL/GenBank/DDBJ databases">
        <title>The genome and transcriptome sequence of Clonorchis sinensis provide insights into the carcinogenic liver fluke.</title>
        <authorList>
            <person name="Wang X."/>
            <person name="Huang Y."/>
            <person name="Chen W."/>
            <person name="Liu H."/>
            <person name="Guo L."/>
            <person name="Chen Y."/>
            <person name="Luo F."/>
            <person name="Zhou W."/>
            <person name="Sun J."/>
            <person name="Mao Q."/>
            <person name="Liang P."/>
            <person name="Zhou C."/>
            <person name="Tian Y."/>
            <person name="Men J."/>
            <person name="Lv X."/>
            <person name="Huang L."/>
            <person name="Zhou J."/>
            <person name="Hu Y."/>
            <person name="Li R."/>
            <person name="Zhang F."/>
            <person name="Lei H."/>
            <person name="Li X."/>
            <person name="Hu X."/>
            <person name="Liang C."/>
            <person name="Xu J."/>
            <person name="Wu Z."/>
            <person name="Yu X."/>
        </authorList>
    </citation>
    <scope>NUCLEOTIDE SEQUENCE</scope>
    <source>
        <strain>Henan</strain>
    </source>
</reference>
<gene>
    <name evidence="2" type="ORF">CLF_100630</name>
</gene>
<name>G7Y3W4_CLOSI</name>
<feature type="domain" description="MD-2-related lipid-recognition" evidence="1">
    <location>
        <begin position="408"/>
        <end position="503"/>
    </location>
</feature>
<evidence type="ECO:0000313" key="2">
    <source>
        <dbReference type="EMBL" id="GAA47650.1"/>
    </source>
</evidence>
<dbReference type="Proteomes" id="UP000008909">
    <property type="component" value="Unassembled WGS sequence"/>
</dbReference>
<evidence type="ECO:0000259" key="1">
    <source>
        <dbReference type="Pfam" id="PF02221"/>
    </source>
</evidence>
<sequence>MTDVTGRIGKVQVAFADFEIPMSSKRNIPEFRGTCVSGYVAGYSAADFRQTLLQDHNSFELGPPNPQRDSLKSSVFIVQRGIQLKNTSSTDSALIGPCIAHAESSVAEKCAVFRAQFSVAELDWFNNAPFVHFSDGMPNECRNTITVVQKPYNRATVVRIGPTVLSHIEVTGFYPSFYPKPELKGITDNICDNILSISLIRLHASDGHLLEMPNNEDEQKVGFFKVTLCVVHTMNMKRSVYVSIVSSRFSRVRALRTEEIDQTTAQIEIANRLQETGYPKQCVPFFNRDRSKVSPHWSRANSMAETSVTIYTADETDQRGRVASTSSAKRSFKVIALGIKKSWSENQVPALSKRSFDVYFSRMSFGFQIGRLQVPTPEAARNGEQVAVCIVLIVRHQKSQKRLSGSVVVKPLSVDVNGCNFEDDICNLKRGSTFVVHIKFQSDVTITATGAKAEGKFDGNYLEVLHPFNEMCDRLTPPCYIQAGVVYTESYTVVMTASLPPGTEIARQASLESTLEEFGEISIWSRDPEEILMGVEMSYA</sequence>
<reference evidence="2" key="1">
    <citation type="journal article" date="2011" name="Genome Biol.">
        <title>The draft genome of the carcinogenic human liver fluke Clonorchis sinensis.</title>
        <authorList>
            <person name="Wang X."/>
            <person name="Chen W."/>
            <person name="Huang Y."/>
            <person name="Sun J."/>
            <person name="Men J."/>
            <person name="Liu H."/>
            <person name="Luo F."/>
            <person name="Guo L."/>
            <person name="Lv X."/>
            <person name="Deng C."/>
            <person name="Zhou C."/>
            <person name="Fan Y."/>
            <person name="Li X."/>
            <person name="Huang L."/>
            <person name="Hu Y."/>
            <person name="Liang C."/>
            <person name="Hu X."/>
            <person name="Xu J."/>
            <person name="Yu X."/>
        </authorList>
    </citation>
    <scope>NUCLEOTIDE SEQUENCE [LARGE SCALE GENOMIC DNA]</scope>
    <source>
        <strain evidence="2">Henan</strain>
    </source>
</reference>
<dbReference type="EMBL" id="DF142847">
    <property type="protein sequence ID" value="GAA47650.1"/>
    <property type="molecule type" value="Genomic_DNA"/>
</dbReference>
<protein>
    <recommendedName>
        <fullName evidence="1">MD-2-related lipid-recognition domain-containing protein</fullName>
    </recommendedName>
</protein>
<dbReference type="InterPro" id="IPR003172">
    <property type="entry name" value="ML_dom"/>
</dbReference>
<proteinExistence type="predicted"/>
<accession>G7Y3W4</accession>
<dbReference type="AlphaFoldDB" id="G7Y3W4"/>
<dbReference type="InterPro" id="IPR014756">
    <property type="entry name" value="Ig_E-set"/>
</dbReference>